<dbReference type="InterPro" id="IPR036291">
    <property type="entry name" value="NAD(P)-bd_dom_sf"/>
</dbReference>
<dbReference type="PANTHER" id="PTHR23406">
    <property type="entry name" value="MALIC ENZYME-RELATED"/>
    <property type="match status" value="1"/>
</dbReference>
<keyword evidence="3 6" id="KW-0479">Metal-binding</keyword>
<evidence type="ECO:0000313" key="10">
    <source>
        <dbReference type="Proteomes" id="UP000054485"/>
    </source>
</evidence>
<evidence type="ECO:0000313" key="9">
    <source>
        <dbReference type="EMBL" id="KIK40228.1"/>
    </source>
</evidence>
<dbReference type="Gene3D" id="3.40.50.10380">
    <property type="entry name" value="Malic enzyme, N-terminal domain"/>
    <property type="match status" value="1"/>
</dbReference>
<comment type="similarity">
    <text evidence="2 7">Belongs to the malic enzymes family.</text>
</comment>
<dbReference type="GO" id="GO:0004471">
    <property type="term" value="F:malate dehydrogenase (decarboxylating) (NAD+) activity"/>
    <property type="evidence" value="ECO:0007669"/>
    <property type="project" value="TreeGrafter"/>
</dbReference>
<evidence type="ECO:0000259" key="8">
    <source>
        <dbReference type="SMART" id="SM00919"/>
    </source>
</evidence>
<feature type="binding site" evidence="6">
    <location>
        <position position="62"/>
    </location>
    <ligand>
        <name>a divalent metal cation</name>
        <dbReference type="ChEBI" id="CHEBI:60240"/>
    </ligand>
</feature>
<evidence type="ECO:0000256" key="4">
    <source>
        <dbReference type="ARBA" id="ARBA00023002"/>
    </source>
</evidence>
<evidence type="ECO:0000256" key="1">
    <source>
        <dbReference type="ARBA" id="ARBA00001936"/>
    </source>
</evidence>
<dbReference type="PRINTS" id="PR00072">
    <property type="entry name" value="MALOXRDTASE"/>
</dbReference>
<dbReference type="Proteomes" id="UP000054485">
    <property type="component" value="Unassembled WGS sequence"/>
</dbReference>
<feature type="non-terminal residue" evidence="9">
    <location>
        <position position="1"/>
    </location>
</feature>
<sequence length="305" mass="33451">RPSSTLPITLDLGTNNSSNLSDPLYLGLRQRLPSDAEYDAFMDEFITEMGCVYPKVLVQFEDSSTDHAFSYLERFRNSLPLFNDDIQGTGAVVLAGLLSVARLVPIPRNEHRILLFGAGSASVGVAKQLMSFFTIAGMNEEAARNFARKHYTGLPMKDLAEIVKYVKPTALLGLSTITGAFTPEVIRQMSQNTPRPIIFPLSDPVHLSERTFAEALKHSNGTAIFASGSPFGSEFIGGVRREPGQGNNMYIFPGAILCRAKSVTDSMVQASALGLAGSLSWDERALELVYLRIERIREISDDNKQ</sequence>
<dbReference type="GO" id="GO:0051287">
    <property type="term" value="F:NAD binding"/>
    <property type="evidence" value="ECO:0007669"/>
    <property type="project" value="InterPro"/>
</dbReference>
<dbReference type="SUPFAM" id="SSF51735">
    <property type="entry name" value="NAD(P)-binding Rossmann-fold domains"/>
    <property type="match status" value="1"/>
</dbReference>
<dbReference type="OrthoDB" id="5365701at2759"/>
<evidence type="ECO:0000256" key="3">
    <source>
        <dbReference type="ARBA" id="ARBA00022723"/>
    </source>
</evidence>
<dbReference type="Pfam" id="PF00390">
    <property type="entry name" value="malic"/>
    <property type="match status" value="1"/>
</dbReference>
<organism evidence="9 10">
    <name type="scientific">Suillus luteus UH-Slu-Lm8-n1</name>
    <dbReference type="NCBI Taxonomy" id="930992"/>
    <lineage>
        <taxon>Eukaryota</taxon>
        <taxon>Fungi</taxon>
        <taxon>Dikarya</taxon>
        <taxon>Basidiomycota</taxon>
        <taxon>Agaricomycotina</taxon>
        <taxon>Agaricomycetes</taxon>
        <taxon>Agaricomycetidae</taxon>
        <taxon>Boletales</taxon>
        <taxon>Suillineae</taxon>
        <taxon>Suillaceae</taxon>
        <taxon>Suillus</taxon>
    </lineage>
</organism>
<dbReference type="GO" id="GO:0006108">
    <property type="term" value="P:malate metabolic process"/>
    <property type="evidence" value="ECO:0007669"/>
    <property type="project" value="TreeGrafter"/>
</dbReference>
<evidence type="ECO:0000256" key="6">
    <source>
        <dbReference type="PIRSR" id="PIRSR000106-3"/>
    </source>
</evidence>
<dbReference type="STRING" id="930992.A0A0D0B923"/>
<protein>
    <recommendedName>
        <fullName evidence="7">Malic enzyme</fullName>
    </recommendedName>
</protein>
<feature type="binding site" evidence="6">
    <location>
        <position position="61"/>
    </location>
    <ligand>
        <name>a divalent metal cation</name>
        <dbReference type="ChEBI" id="CHEBI:60240"/>
    </ligand>
</feature>
<dbReference type="PIRSF" id="PIRSF000106">
    <property type="entry name" value="ME"/>
    <property type="match status" value="1"/>
</dbReference>
<keyword evidence="10" id="KW-1185">Reference proteome</keyword>
<dbReference type="PROSITE" id="PS00331">
    <property type="entry name" value="MALIC_ENZYMES"/>
    <property type="match status" value="1"/>
</dbReference>
<gene>
    <name evidence="9" type="ORF">CY34DRAFT_765979</name>
</gene>
<dbReference type="GO" id="GO:0046872">
    <property type="term" value="F:metal ion binding"/>
    <property type="evidence" value="ECO:0007669"/>
    <property type="project" value="UniProtKB-KW"/>
</dbReference>
<evidence type="ECO:0000256" key="5">
    <source>
        <dbReference type="PIRSR" id="PIRSR000106-2"/>
    </source>
</evidence>
<dbReference type="InterPro" id="IPR012301">
    <property type="entry name" value="Malic_N_dom"/>
</dbReference>
<feature type="binding site" evidence="5">
    <location>
        <position position="247"/>
    </location>
    <ligand>
        <name>(S)-malate</name>
        <dbReference type="ChEBI" id="CHEBI:15589"/>
    </ligand>
</feature>
<dbReference type="GO" id="GO:0005739">
    <property type="term" value="C:mitochondrion"/>
    <property type="evidence" value="ECO:0007669"/>
    <property type="project" value="TreeGrafter"/>
</dbReference>
<name>A0A0D0B923_9AGAM</name>
<dbReference type="SUPFAM" id="SSF53223">
    <property type="entry name" value="Aminoacid dehydrogenase-like, N-terminal domain"/>
    <property type="match status" value="1"/>
</dbReference>
<dbReference type="InterPro" id="IPR046346">
    <property type="entry name" value="Aminoacid_DH-like_N_sf"/>
</dbReference>
<dbReference type="Gene3D" id="3.40.50.720">
    <property type="entry name" value="NAD(P)-binding Rossmann-like Domain"/>
    <property type="match status" value="2"/>
</dbReference>
<evidence type="ECO:0000256" key="7">
    <source>
        <dbReference type="RuleBase" id="RU003426"/>
    </source>
</evidence>
<dbReference type="PANTHER" id="PTHR23406:SF32">
    <property type="entry name" value="NADP-DEPENDENT MALIC ENZYME"/>
    <property type="match status" value="1"/>
</dbReference>
<dbReference type="AlphaFoldDB" id="A0A0D0B923"/>
<feature type="binding site" evidence="6">
    <location>
        <position position="85"/>
    </location>
    <ligand>
        <name>a divalent metal cation</name>
        <dbReference type="ChEBI" id="CHEBI:60240"/>
    </ligand>
</feature>
<feature type="domain" description="Malic enzyme NAD-binding" evidence="8">
    <location>
        <begin position="86"/>
        <end position="302"/>
    </location>
</feature>
<dbReference type="InterPro" id="IPR015884">
    <property type="entry name" value="Malic_enzyme_CS"/>
</dbReference>
<dbReference type="Pfam" id="PF03949">
    <property type="entry name" value="Malic_M"/>
    <property type="match status" value="2"/>
</dbReference>
<reference evidence="9 10" key="1">
    <citation type="submission" date="2014-04" db="EMBL/GenBank/DDBJ databases">
        <authorList>
            <consortium name="DOE Joint Genome Institute"/>
            <person name="Kuo A."/>
            <person name="Ruytinx J."/>
            <person name="Rineau F."/>
            <person name="Colpaert J."/>
            <person name="Kohler A."/>
            <person name="Nagy L.G."/>
            <person name="Floudas D."/>
            <person name="Copeland A."/>
            <person name="Barry K.W."/>
            <person name="Cichocki N."/>
            <person name="Veneault-Fourrey C."/>
            <person name="LaButti K."/>
            <person name="Lindquist E.A."/>
            <person name="Lipzen A."/>
            <person name="Lundell T."/>
            <person name="Morin E."/>
            <person name="Murat C."/>
            <person name="Sun H."/>
            <person name="Tunlid A."/>
            <person name="Henrissat B."/>
            <person name="Grigoriev I.V."/>
            <person name="Hibbett D.S."/>
            <person name="Martin F."/>
            <person name="Nordberg H.P."/>
            <person name="Cantor M.N."/>
            <person name="Hua S.X."/>
        </authorList>
    </citation>
    <scope>NUCLEOTIDE SEQUENCE [LARGE SCALE GENOMIC DNA]</scope>
    <source>
        <strain evidence="9 10">UH-Slu-Lm8-n1</strain>
    </source>
</reference>
<reference evidence="10" key="2">
    <citation type="submission" date="2015-01" db="EMBL/GenBank/DDBJ databases">
        <title>Evolutionary Origins and Diversification of the Mycorrhizal Mutualists.</title>
        <authorList>
            <consortium name="DOE Joint Genome Institute"/>
            <consortium name="Mycorrhizal Genomics Consortium"/>
            <person name="Kohler A."/>
            <person name="Kuo A."/>
            <person name="Nagy L.G."/>
            <person name="Floudas D."/>
            <person name="Copeland A."/>
            <person name="Barry K.W."/>
            <person name="Cichocki N."/>
            <person name="Veneault-Fourrey C."/>
            <person name="LaButti K."/>
            <person name="Lindquist E.A."/>
            <person name="Lipzen A."/>
            <person name="Lundell T."/>
            <person name="Morin E."/>
            <person name="Murat C."/>
            <person name="Riley R."/>
            <person name="Ohm R."/>
            <person name="Sun H."/>
            <person name="Tunlid A."/>
            <person name="Henrissat B."/>
            <person name="Grigoriev I.V."/>
            <person name="Hibbett D.S."/>
            <person name="Martin F."/>
        </authorList>
    </citation>
    <scope>NUCLEOTIDE SEQUENCE [LARGE SCALE GENOMIC DNA]</scope>
    <source>
        <strain evidence="10">UH-Slu-Lm8-n1</strain>
    </source>
</reference>
<proteinExistence type="inferred from homology"/>
<dbReference type="InterPro" id="IPR037062">
    <property type="entry name" value="Malic_N_dom_sf"/>
</dbReference>
<dbReference type="InParanoid" id="A0A0D0B923"/>
<evidence type="ECO:0000256" key="2">
    <source>
        <dbReference type="ARBA" id="ARBA00008785"/>
    </source>
</evidence>
<dbReference type="HOGENOM" id="CLU_011405_0_0_1"/>
<comment type="cofactor">
    <cofactor evidence="6">
        <name>Mg(2+)</name>
        <dbReference type="ChEBI" id="CHEBI:18420"/>
    </cofactor>
    <cofactor evidence="6">
        <name>Mn(2+)</name>
        <dbReference type="ChEBI" id="CHEBI:29035"/>
    </cofactor>
    <text evidence="6">Divalent metal cations. Prefers magnesium or manganese.</text>
</comment>
<dbReference type="SMART" id="SM00919">
    <property type="entry name" value="Malic_M"/>
    <property type="match status" value="1"/>
</dbReference>
<dbReference type="EMBL" id="KN835310">
    <property type="protein sequence ID" value="KIK40228.1"/>
    <property type="molecule type" value="Genomic_DNA"/>
</dbReference>
<comment type="cofactor">
    <cofactor evidence="1">
        <name>Mn(2+)</name>
        <dbReference type="ChEBI" id="CHEBI:29035"/>
    </cofactor>
</comment>
<accession>A0A0D0B923</accession>
<keyword evidence="4 7" id="KW-0560">Oxidoreductase</keyword>
<dbReference type="InterPro" id="IPR012302">
    <property type="entry name" value="Malic_NAD-bd"/>
</dbReference>
<dbReference type="InterPro" id="IPR001891">
    <property type="entry name" value="Malic_OxRdtase"/>
</dbReference>